<dbReference type="SUPFAM" id="SSF56322">
    <property type="entry name" value="ADC synthase"/>
    <property type="match status" value="1"/>
</dbReference>
<dbReference type="InterPro" id="IPR015890">
    <property type="entry name" value="Chorismate_C"/>
</dbReference>
<gene>
    <name evidence="2" type="ORF">KY290_029918</name>
</gene>
<dbReference type="InterPro" id="IPR005801">
    <property type="entry name" value="ADC_synthase"/>
</dbReference>
<accession>A0ABQ7UM29</accession>
<dbReference type="Pfam" id="PF00425">
    <property type="entry name" value="Chorismate_bind"/>
    <property type="match status" value="1"/>
</dbReference>
<dbReference type="InterPro" id="IPR019999">
    <property type="entry name" value="Anth_synth_I-like"/>
</dbReference>
<comment type="caution">
    <text evidence="2">The sequence shown here is derived from an EMBL/GenBank/DDBJ whole genome shotgun (WGS) entry which is preliminary data.</text>
</comment>
<keyword evidence="3" id="KW-1185">Reference proteome</keyword>
<organism evidence="2 3">
    <name type="scientific">Solanum tuberosum</name>
    <name type="common">Potato</name>
    <dbReference type="NCBI Taxonomy" id="4113"/>
    <lineage>
        <taxon>Eukaryota</taxon>
        <taxon>Viridiplantae</taxon>
        <taxon>Streptophyta</taxon>
        <taxon>Embryophyta</taxon>
        <taxon>Tracheophyta</taxon>
        <taxon>Spermatophyta</taxon>
        <taxon>Magnoliopsida</taxon>
        <taxon>eudicotyledons</taxon>
        <taxon>Gunneridae</taxon>
        <taxon>Pentapetalae</taxon>
        <taxon>asterids</taxon>
        <taxon>lamiids</taxon>
        <taxon>Solanales</taxon>
        <taxon>Solanaceae</taxon>
        <taxon>Solanoideae</taxon>
        <taxon>Solaneae</taxon>
        <taxon>Solanum</taxon>
    </lineage>
</organism>
<proteinExistence type="predicted"/>
<dbReference type="PANTHER" id="PTHR11236">
    <property type="entry name" value="AMINOBENZOATE/ANTHRANILATE SYNTHASE"/>
    <property type="match status" value="1"/>
</dbReference>
<dbReference type="PANTHER" id="PTHR11236:SF39">
    <property type="entry name" value="ANTHRANILATE SYNTHASE"/>
    <property type="match status" value="1"/>
</dbReference>
<evidence type="ECO:0000313" key="2">
    <source>
        <dbReference type="EMBL" id="KAH0750686.1"/>
    </source>
</evidence>
<evidence type="ECO:0000259" key="1">
    <source>
        <dbReference type="Pfam" id="PF00425"/>
    </source>
</evidence>
<protein>
    <recommendedName>
        <fullName evidence="1">Chorismate-utilising enzyme C-terminal domain-containing protein</fullName>
    </recommendedName>
</protein>
<reference evidence="2 3" key="1">
    <citation type="journal article" date="2021" name="bioRxiv">
        <title>Chromosome-scale and haplotype-resolved genome assembly of a tetraploid potato cultivar.</title>
        <authorList>
            <person name="Sun H."/>
            <person name="Jiao W.-B."/>
            <person name="Krause K."/>
            <person name="Campoy J.A."/>
            <person name="Goel M."/>
            <person name="Folz-Donahue K."/>
            <person name="Kukat C."/>
            <person name="Huettel B."/>
            <person name="Schneeberger K."/>
        </authorList>
    </citation>
    <scope>NUCLEOTIDE SEQUENCE [LARGE SCALE GENOMIC DNA]</scope>
    <source>
        <strain evidence="2">SolTubOtavaFocal</strain>
        <tissue evidence="2">Leaves</tissue>
    </source>
</reference>
<dbReference type="Gene3D" id="3.60.120.10">
    <property type="entry name" value="Anthranilate synthase"/>
    <property type="match status" value="2"/>
</dbReference>
<evidence type="ECO:0000313" key="3">
    <source>
        <dbReference type="Proteomes" id="UP000826656"/>
    </source>
</evidence>
<name>A0ABQ7UM29_SOLTU</name>
<sequence>MTREEYKNAILQAKERIASGDVHQIVLSQRFERRSFADPFEVYRALRIVNPSPYMTYIQARGCTLVASSPETLTRVKKRRIFNRPLAGTSRRGRTPDEDVMLEMQMLKDEKQCAEHIMLVDLGRNDVLGELLDHLTCWDVLRAALPVGTICGAPKAMELINQLEVGRRGPYSGGFGGISFSGDMDIGLVLRTMVFMNGPLYETMYSYTDASKCQEWVAHLQSEAQIVTNSDPDEKQKECENRVACLCRCHAPSLHPGRDWHSKTIAGLK</sequence>
<dbReference type="EMBL" id="JAIVGD010000019">
    <property type="protein sequence ID" value="KAH0750686.1"/>
    <property type="molecule type" value="Genomic_DNA"/>
</dbReference>
<dbReference type="Proteomes" id="UP000826656">
    <property type="component" value="Unassembled WGS sequence"/>
</dbReference>
<feature type="domain" description="Chorismate-utilising enzyme C-terminal" evidence="1">
    <location>
        <begin position="3"/>
        <end position="127"/>
    </location>
</feature>